<dbReference type="InParanoid" id="A0A067MCN4"/>
<dbReference type="InterPro" id="IPR045338">
    <property type="entry name" value="DUF6535"/>
</dbReference>
<feature type="region of interest" description="Disordered" evidence="1">
    <location>
        <begin position="238"/>
        <end position="258"/>
    </location>
</feature>
<feature type="transmembrane region" description="Helical" evidence="2">
    <location>
        <begin position="359"/>
        <end position="382"/>
    </location>
</feature>
<feature type="compositionally biased region" description="Basic and acidic residues" evidence="1">
    <location>
        <begin position="88"/>
        <end position="112"/>
    </location>
</feature>
<keyword evidence="2" id="KW-0812">Transmembrane</keyword>
<feature type="transmembrane region" description="Helical" evidence="2">
    <location>
        <begin position="195"/>
        <end position="212"/>
    </location>
</feature>
<keyword evidence="2" id="KW-1133">Transmembrane helix</keyword>
<organism evidence="4 5">
    <name type="scientific">Botryobasidium botryosum (strain FD-172 SS1)</name>
    <dbReference type="NCBI Taxonomy" id="930990"/>
    <lineage>
        <taxon>Eukaryota</taxon>
        <taxon>Fungi</taxon>
        <taxon>Dikarya</taxon>
        <taxon>Basidiomycota</taxon>
        <taxon>Agaricomycotina</taxon>
        <taxon>Agaricomycetes</taxon>
        <taxon>Cantharellales</taxon>
        <taxon>Botryobasidiaceae</taxon>
        <taxon>Botryobasidium</taxon>
    </lineage>
</organism>
<name>A0A067MCN4_BOTB1</name>
<dbReference type="STRING" id="930990.A0A067MCN4"/>
<feature type="domain" description="DUF6535" evidence="3">
    <location>
        <begin position="171"/>
        <end position="351"/>
    </location>
</feature>
<accession>A0A067MCN4</accession>
<reference evidence="5" key="1">
    <citation type="journal article" date="2014" name="Proc. Natl. Acad. Sci. U.S.A.">
        <title>Extensive sampling of basidiomycete genomes demonstrates inadequacy of the white-rot/brown-rot paradigm for wood decay fungi.</title>
        <authorList>
            <person name="Riley R."/>
            <person name="Salamov A.A."/>
            <person name="Brown D.W."/>
            <person name="Nagy L.G."/>
            <person name="Floudas D."/>
            <person name="Held B.W."/>
            <person name="Levasseur A."/>
            <person name="Lombard V."/>
            <person name="Morin E."/>
            <person name="Otillar R."/>
            <person name="Lindquist E.A."/>
            <person name="Sun H."/>
            <person name="LaButti K.M."/>
            <person name="Schmutz J."/>
            <person name="Jabbour D."/>
            <person name="Luo H."/>
            <person name="Baker S.E."/>
            <person name="Pisabarro A.G."/>
            <person name="Walton J.D."/>
            <person name="Blanchette R.A."/>
            <person name="Henrissat B."/>
            <person name="Martin F."/>
            <person name="Cullen D."/>
            <person name="Hibbett D.S."/>
            <person name="Grigoriev I.V."/>
        </authorList>
    </citation>
    <scope>NUCLEOTIDE SEQUENCE [LARGE SCALE GENOMIC DNA]</scope>
    <source>
        <strain evidence="5">FD-172 SS1</strain>
    </source>
</reference>
<dbReference type="Pfam" id="PF20153">
    <property type="entry name" value="DUF6535"/>
    <property type="match status" value="1"/>
</dbReference>
<gene>
    <name evidence="4" type="ORF">BOTBODRAFT_178877</name>
</gene>
<dbReference type="OrthoDB" id="2756327at2759"/>
<dbReference type="EMBL" id="KL198076">
    <property type="protein sequence ID" value="KDQ09657.1"/>
    <property type="molecule type" value="Genomic_DNA"/>
</dbReference>
<feature type="transmembrane region" description="Helical" evidence="2">
    <location>
        <begin position="327"/>
        <end position="353"/>
    </location>
</feature>
<keyword evidence="5" id="KW-1185">Reference proteome</keyword>
<dbReference type="Proteomes" id="UP000027195">
    <property type="component" value="Unassembled WGS sequence"/>
</dbReference>
<feature type="transmembrane region" description="Helical" evidence="2">
    <location>
        <begin position="271"/>
        <end position="289"/>
    </location>
</feature>
<evidence type="ECO:0000313" key="5">
    <source>
        <dbReference type="Proteomes" id="UP000027195"/>
    </source>
</evidence>
<evidence type="ECO:0000256" key="2">
    <source>
        <dbReference type="SAM" id="Phobius"/>
    </source>
</evidence>
<feature type="compositionally biased region" description="Low complexity" evidence="1">
    <location>
        <begin position="243"/>
        <end position="257"/>
    </location>
</feature>
<feature type="region of interest" description="Disordered" evidence="1">
    <location>
        <begin position="138"/>
        <end position="161"/>
    </location>
</feature>
<evidence type="ECO:0000259" key="3">
    <source>
        <dbReference type="Pfam" id="PF20153"/>
    </source>
</evidence>
<protein>
    <recommendedName>
        <fullName evidence="3">DUF6535 domain-containing protein</fullName>
    </recommendedName>
</protein>
<feature type="compositionally biased region" description="Basic and acidic residues" evidence="1">
    <location>
        <begin position="143"/>
        <end position="158"/>
    </location>
</feature>
<evidence type="ECO:0000256" key="1">
    <source>
        <dbReference type="SAM" id="MobiDB-lite"/>
    </source>
</evidence>
<dbReference type="AlphaFoldDB" id="A0A067MCN4"/>
<keyword evidence="2" id="KW-0472">Membrane</keyword>
<sequence length="1016" mass="111513">MASRPLPYPSPALGDMERGTFGLPQMHERRPIGFSRIVDMVIDQCRQTRATSLADLAVQPALGTTVRRSLSFITADSGTSGTSFDFINSKRDDRARPPHGDVSEQLPRDSRGRGTAQTFFSSLRDETFVASPVASPHVHNTHAKADPTRNHKAARDDDVMWDGTGPESKIWHMYIEDATKFDAALIEGWNRTMDVLLIFSALFSAVLAAFIIESYKTLSPNSGDATLSVLQRIEEHLSRQSAPGQSNSPDSSQSGSNGFTPSASAIRINSVWFLSLTLSLSVAGVAVMAKQWLGNYNWSTVAGNTRDRSRLRQFRYTELQRWKVPEIIALLPTLLLLALALFFFGLIEFLFGINSVVAIINAALIAVIALFFVVTTVAPLLIPRCPYKTSLSDIFRPISMRIYYFLRMIGEGIAYWKARLVSRASESSWEQDSARVEKIGAAIHFSGSRLAIQQAEWGDILSCGTERIEARAFAWLIDSSPFYEHVQAAVRACAGLSAAAENIDILRSAGIAAVVDRQLFRFLAPTEHPLSDVDAATAGACARIVCLFDANTTPSFALASARSQSGDSSALGTLCGHPDGNVACYFNCAIIAAEGEEIGPTVQMRGWKLEALLIDRVKGSRPLGHRALTQLLGALNRITPKGFPINSRTINAAADLLSTTIQLPKDLRREIFIMLGLHYAREKTIRLLAPKSSLRVSELGKILLSRRHSIPEDTTIAIIDSIPGDSDDNDAGEGSDRVSEWFDDGICDRLVSLLRARKGEEPSDRLCGAAARAASRLGCKASYLQHLRNDGLDLSLAGTLSAGRAERTWIDVCLCLQRLSGKEERSYDKDLAAICAQRLKNVSSEDELTAVVSLMSLRESLYVIFMEETALPTFVQHLQSQKPMPEHILTPLMIIAEGVALRLDVTRPDATRIVTSGLLPGLSNCFPKCQEVFDSDTPRMLAWLDTWSGHAGRLSLIQGCRQGILDSGFIGALNEAWGEANRRMERDGFNSWLPPWTGDTDEERLDVLRDRAKESA</sequence>
<proteinExistence type="predicted"/>
<dbReference type="HOGENOM" id="CLU_304194_0_0_1"/>
<feature type="region of interest" description="Disordered" evidence="1">
    <location>
        <begin position="83"/>
        <end position="114"/>
    </location>
</feature>
<evidence type="ECO:0000313" key="4">
    <source>
        <dbReference type="EMBL" id="KDQ09657.1"/>
    </source>
</evidence>